<dbReference type="Gene3D" id="3.40.50.720">
    <property type="entry name" value="NAD(P)-binding Rossmann-like Domain"/>
    <property type="match status" value="1"/>
</dbReference>
<dbReference type="SUPFAM" id="SSF51735">
    <property type="entry name" value="NAD(P)-binding Rossmann-fold domains"/>
    <property type="match status" value="1"/>
</dbReference>
<dbReference type="PANTHER" id="PTHR38015">
    <property type="entry name" value="BLR6086 PROTEIN"/>
    <property type="match status" value="1"/>
</dbReference>
<dbReference type="Gene3D" id="1.10.1040.10">
    <property type="entry name" value="N-(1-d-carboxylethyl)-l-norvaline Dehydrogenase, domain 2"/>
    <property type="match status" value="1"/>
</dbReference>
<feature type="domain" description="Opine dehydrogenase" evidence="1">
    <location>
        <begin position="206"/>
        <end position="372"/>
    </location>
</feature>
<dbReference type="PANTHER" id="PTHR38015:SF1">
    <property type="entry name" value="OPINE DEHYDROGENASE DOMAIN-CONTAINING PROTEIN"/>
    <property type="match status" value="1"/>
</dbReference>
<organism evidence="2">
    <name type="scientific">Aplanochytrium stocchinoi</name>
    <dbReference type="NCBI Taxonomy" id="215587"/>
    <lineage>
        <taxon>Eukaryota</taxon>
        <taxon>Sar</taxon>
        <taxon>Stramenopiles</taxon>
        <taxon>Bigyra</taxon>
        <taxon>Labyrinthulomycetes</taxon>
        <taxon>Thraustochytrida</taxon>
        <taxon>Thraustochytriidae</taxon>
        <taxon>Aplanochytrium</taxon>
    </lineage>
</organism>
<dbReference type="AlphaFoldDB" id="A0A7S3PKN7"/>
<proteinExistence type="predicted"/>
<dbReference type="Pfam" id="PF02317">
    <property type="entry name" value="Octopine_DH"/>
    <property type="match status" value="1"/>
</dbReference>
<dbReference type="EMBL" id="HBIN01016490">
    <property type="protein sequence ID" value="CAE0442437.1"/>
    <property type="molecule type" value="Transcribed_RNA"/>
</dbReference>
<dbReference type="InterPro" id="IPR008927">
    <property type="entry name" value="6-PGluconate_DH-like_C_sf"/>
</dbReference>
<protein>
    <recommendedName>
        <fullName evidence="1">Opine dehydrogenase domain-containing protein</fullName>
    </recommendedName>
</protein>
<dbReference type="InterPro" id="IPR051729">
    <property type="entry name" value="Opine/Lysopine_DH"/>
</dbReference>
<dbReference type="InterPro" id="IPR003421">
    <property type="entry name" value="Opine_DH"/>
</dbReference>
<gene>
    <name evidence="2" type="ORF">ASTO00021_LOCUS12546</name>
</gene>
<dbReference type="InterPro" id="IPR013328">
    <property type="entry name" value="6PGD_dom2"/>
</dbReference>
<dbReference type="GO" id="GO:0016491">
    <property type="term" value="F:oxidoreductase activity"/>
    <property type="evidence" value="ECO:0007669"/>
    <property type="project" value="InterPro"/>
</dbReference>
<evidence type="ECO:0000313" key="2">
    <source>
        <dbReference type="EMBL" id="CAE0442437.1"/>
    </source>
</evidence>
<accession>A0A7S3PKN7</accession>
<sequence>MSVHDKNFNVTGVCLIGAGHAVHASVPVLKHNRIENVRIFSNFGDEIQRFKEGMAANGGEITATFADHLTPSGIIKAKPTCVTDNIEEALKDVNVIVLPLPSFAYERVFQSLKPHLQPGMVVLVSPGQGGVHWVAKQVLGKKLYDSLVFFALSPMPFNCRVTEFGKHVSVQAFKTDYWVFTSPTSAAPTAISVTKQLYGGNVTDRGHIISAALLPLNANIHPQRLYSMLKDYKAGDILETNPLFYEEMTLEATDLMEKTSEELGRIGGALRKHGIPCDIPTILEAETFTWPHNMKGIGECPKDLISIFKQNPNYKGFKCPFKSAEGGWKPDFSNRYFTEDIPLGLCLFKGIGEICNVSTPTIDKIISWAQVHMQKSYLGDDQKLDGEDVNQTYAPQRFGFTSVNDLM</sequence>
<name>A0A7S3PKN7_9STRA</name>
<dbReference type="SUPFAM" id="SSF48179">
    <property type="entry name" value="6-phosphogluconate dehydrogenase C-terminal domain-like"/>
    <property type="match status" value="1"/>
</dbReference>
<reference evidence="2" key="1">
    <citation type="submission" date="2021-01" db="EMBL/GenBank/DDBJ databases">
        <authorList>
            <person name="Corre E."/>
            <person name="Pelletier E."/>
            <person name="Niang G."/>
            <person name="Scheremetjew M."/>
            <person name="Finn R."/>
            <person name="Kale V."/>
            <person name="Holt S."/>
            <person name="Cochrane G."/>
            <person name="Meng A."/>
            <person name="Brown T."/>
            <person name="Cohen L."/>
        </authorList>
    </citation>
    <scope>NUCLEOTIDE SEQUENCE</scope>
    <source>
        <strain evidence="2">GSBS06</strain>
    </source>
</reference>
<evidence type="ECO:0000259" key="1">
    <source>
        <dbReference type="Pfam" id="PF02317"/>
    </source>
</evidence>
<dbReference type="InterPro" id="IPR036291">
    <property type="entry name" value="NAD(P)-bd_dom_sf"/>
</dbReference>